<dbReference type="AlphaFoldDB" id="A0AAW5K1X8"/>
<keyword evidence="2" id="KW-0732">Signal</keyword>
<keyword evidence="2" id="KW-0472">Membrane</keyword>
<dbReference type="GO" id="GO:0015562">
    <property type="term" value="F:efflux transmembrane transporter activity"/>
    <property type="evidence" value="ECO:0007669"/>
    <property type="project" value="InterPro"/>
</dbReference>
<keyword evidence="4" id="KW-1185">Reference proteome</keyword>
<evidence type="ECO:0000256" key="2">
    <source>
        <dbReference type="RuleBase" id="RU362097"/>
    </source>
</evidence>
<dbReference type="GO" id="GO:0005886">
    <property type="term" value="C:plasma membrane"/>
    <property type="evidence" value="ECO:0007669"/>
    <property type="project" value="UniProtKB-SubCell"/>
</dbReference>
<protein>
    <submittedName>
        <fullName evidence="3">Efflux transporter outer membrane subunit</fullName>
    </submittedName>
</protein>
<dbReference type="InterPro" id="IPR010131">
    <property type="entry name" value="MdtP/NodT-like"/>
</dbReference>
<sequence>MKTINILRGCAAAAALAAFASSAACAAQKTDAVLASADRKLAESAWTELARTYPVAAASSDTSEALTPERLASWWDSFGDPTMTSLVKRSLEKNRDLAAARAKVTEARAALGISRAALLPWLDTANFWNNSRTPAAAGGTGSGGSLYRLGVDASWEIDVFGGRREKVKAQRATLEVQYAALYSTWTSLASEVAINYISLRTLQERLDIANYNLGLQNDTVEIQLSKTNAGLADSLALKQAQYTMEQTKAMIPNIEAALEQTKNALAILTGELPGTLESELSAKGPIPVLESREYIGIPANAIRQRPDILRAERLLVAQLARKKSAQADLWPKFYLTGSIGTEAGGWGSLFEGPAKLYGFMPQISWPIFHAGAIRKNIKVQGAVAEQLLNSYEQTVLQAVGEVRDALSANVQEYDRNASLKRGMEAAQAALDMANDKYANGLVDFTNVINAQRSLTALSEEYTISRGQISTNAVRLFKALGGGWQPLDEAEKTMAAAARKKD</sequence>
<accession>A0AAW5K1X8</accession>
<gene>
    <name evidence="3" type="ORF">NE630_01830</name>
</gene>
<dbReference type="PANTHER" id="PTHR30203">
    <property type="entry name" value="OUTER MEMBRANE CATION EFFLUX PROTEIN"/>
    <property type="match status" value="1"/>
</dbReference>
<dbReference type="PANTHER" id="PTHR30203:SF31">
    <property type="entry name" value="RND EFFLUX SYSTEM, OUTER MEMBRANE LIPOPROTEIN, NODT"/>
    <property type="match status" value="1"/>
</dbReference>
<dbReference type="EMBL" id="JANFYT010000003">
    <property type="protein sequence ID" value="MCQ4813160.1"/>
    <property type="molecule type" value="Genomic_DNA"/>
</dbReference>
<organism evidence="3 4">
    <name type="scientific">Cloacibacillus evryensis</name>
    <dbReference type="NCBI Taxonomy" id="508460"/>
    <lineage>
        <taxon>Bacteria</taxon>
        <taxon>Thermotogati</taxon>
        <taxon>Synergistota</taxon>
        <taxon>Synergistia</taxon>
        <taxon>Synergistales</taxon>
        <taxon>Synergistaceae</taxon>
        <taxon>Cloacibacillus</taxon>
    </lineage>
</organism>
<keyword evidence="2" id="KW-0449">Lipoprotein</keyword>
<feature type="chain" id="PRO_5043089442" evidence="2">
    <location>
        <begin position="27"/>
        <end position="501"/>
    </location>
</feature>
<proteinExistence type="inferred from homology"/>
<dbReference type="Gene3D" id="2.20.200.10">
    <property type="entry name" value="Outer membrane efflux proteins (OEP)"/>
    <property type="match status" value="1"/>
</dbReference>
<evidence type="ECO:0000313" key="4">
    <source>
        <dbReference type="Proteomes" id="UP001205919"/>
    </source>
</evidence>
<comment type="caution">
    <text evidence="3">The sequence shown here is derived from an EMBL/GenBank/DDBJ whole genome shotgun (WGS) entry which is preliminary data.</text>
</comment>
<feature type="signal peptide" evidence="2">
    <location>
        <begin position="1"/>
        <end position="26"/>
    </location>
</feature>
<dbReference type="Gene3D" id="1.20.1600.10">
    <property type="entry name" value="Outer membrane efflux proteins (OEP)"/>
    <property type="match status" value="1"/>
</dbReference>
<keyword evidence="2" id="KW-1134">Transmembrane beta strand</keyword>
<evidence type="ECO:0000256" key="1">
    <source>
        <dbReference type="ARBA" id="ARBA00007613"/>
    </source>
</evidence>
<dbReference type="RefSeq" id="WP_008708823.1">
    <property type="nucleotide sequence ID" value="NZ_CABKQM010000002.1"/>
</dbReference>
<dbReference type="Proteomes" id="UP001205919">
    <property type="component" value="Unassembled WGS sequence"/>
</dbReference>
<dbReference type="NCBIfam" id="TIGR01845">
    <property type="entry name" value="outer_NodT"/>
    <property type="match status" value="1"/>
</dbReference>
<dbReference type="Pfam" id="PF02321">
    <property type="entry name" value="OEP"/>
    <property type="match status" value="2"/>
</dbReference>
<comment type="subcellular location">
    <subcellularLocation>
        <location evidence="2">Cell membrane</location>
        <topology evidence="2">Lipid-anchor</topology>
    </subcellularLocation>
</comment>
<keyword evidence="2" id="KW-0564">Palmitate</keyword>
<evidence type="ECO:0000313" key="3">
    <source>
        <dbReference type="EMBL" id="MCQ4813160.1"/>
    </source>
</evidence>
<dbReference type="PROSITE" id="PS51257">
    <property type="entry name" value="PROKAR_LIPOPROTEIN"/>
    <property type="match status" value="1"/>
</dbReference>
<comment type="similarity">
    <text evidence="1 2">Belongs to the outer membrane factor (OMF) (TC 1.B.17) family.</text>
</comment>
<dbReference type="InterPro" id="IPR003423">
    <property type="entry name" value="OMP_efflux"/>
</dbReference>
<reference evidence="3 4" key="1">
    <citation type="submission" date="2022-06" db="EMBL/GenBank/DDBJ databases">
        <title>Isolation of gut microbiota from human fecal samples.</title>
        <authorList>
            <person name="Pamer E.G."/>
            <person name="Barat B."/>
            <person name="Waligurski E."/>
            <person name="Medina S."/>
            <person name="Paddock L."/>
            <person name="Mostad J."/>
        </authorList>
    </citation>
    <scope>NUCLEOTIDE SEQUENCE [LARGE SCALE GENOMIC DNA]</scope>
    <source>
        <strain evidence="3 4">DFI.9.90</strain>
    </source>
</reference>
<name>A0AAW5K1X8_9BACT</name>
<keyword evidence="2" id="KW-0812">Transmembrane</keyword>
<dbReference type="SUPFAM" id="SSF56954">
    <property type="entry name" value="Outer membrane efflux proteins (OEP)"/>
    <property type="match status" value="1"/>
</dbReference>